<accession>A0A7W7IZX3</accession>
<keyword evidence="1" id="KW-0472">Membrane</keyword>
<evidence type="ECO:0000256" key="1">
    <source>
        <dbReference type="SAM" id="Phobius"/>
    </source>
</evidence>
<dbReference type="Proteomes" id="UP000561681">
    <property type="component" value="Unassembled WGS sequence"/>
</dbReference>
<dbReference type="InterPro" id="IPR009589">
    <property type="entry name" value="PH_YyaB-like"/>
</dbReference>
<keyword evidence="1" id="KW-0812">Transmembrane</keyword>
<sequence length="139" mass="15654">MIVDHKYRTKIDLSIILFLSVILGGTLVKLLIENNWNASTILILQIAFIVHLFSSTFYTIKGNKLLIKSSFLVHTSFDISSIAKISETNNVMSAPAFSFDRLKILDNKNNSVMISPKDKKGFIDAIKKINPEVEIVLKK</sequence>
<protein>
    <recommendedName>
        <fullName evidence="2">Uncharacterized protein YyaB-like PH domain-containing protein</fullName>
    </recommendedName>
</protein>
<feature type="domain" description="Uncharacterized protein YyaB-like PH" evidence="2">
    <location>
        <begin position="56"/>
        <end position="130"/>
    </location>
</feature>
<gene>
    <name evidence="3" type="ORF">HNP37_003085</name>
</gene>
<evidence type="ECO:0000313" key="3">
    <source>
        <dbReference type="EMBL" id="MBB4803010.1"/>
    </source>
</evidence>
<dbReference type="RefSeq" id="WP_184163782.1">
    <property type="nucleotide sequence ID" value="NZ_JACHLD010000005.1"/>
</dbReference>
<feature type="transmembrane region" description="Helical" evidence="1">
    <location>
        <begin position="12"/>
        <end position="32"/>
    </location>
</feature>
<evidence type="ECO:0000313" key="4">
    <source>
        <dbReference type="Proteomes" id="UP000561681"/>
    </source>
</evidence>
<name>A0A7W7IZX3_9FLAO</name>
<dbReference type="AlphaFoldDB" id="A0A7W7IZX3"/>
<proteinExistence type="predicted"/>
<evidence type="ECO:0000259" key="2">
    <source>
        <dbReference type="Pfam" id="PF06713"/>
    </source>
</evidence>
<comment type="caution">
    <text evidence="3">The sequence shown here is derived from an EMBL/GenBank/DDBJ whole genome shotgun (WGS) entry which is preliminary data.</text>
</comment>
<keyword evidence="1" id="KW-1133">Transmembrane helix</keyword>
<dbReference type="Pfam" id="PF06713">
    <property type="entry name" value="bPH_4"/>
    <property type="match status" value="1"/>
</dbReference>
<dbReference type="EMBL" id="JACHLD010000005">
    <property type="protein sequence ID" value="MBB4803010.1"/>
    <property type="molecule type" value="Genomic_DNA"/>
</dbReference>
<reference evidence="3 4" key="1">
    <citation type="submission" date="2020-08" db="EMBL/GenBank/DDBJ databases">
        <title>Functional genomics of gut bacteria from endangered species of beetles.</title>
        <authorList>
            <person name="Carlos-Shanley C."/>
        </authorList>
    </citation>
    <scope>NUCLEOTIDE SEQUENCE [LARGE SCALE GENOMIC DNA]</scope>
    <source>
        <strain evidence="3 4">S00142</strain>
    </source>
</reference>
<keyword evidence="4" id="KW-1185">Reference proteome</keyword>
<feature type="transmembrane region" description="Helical" evidence="1">
    <location>
        <begin position="38"/>
        <end position="60"/>
    </location>
</feature>
<dbReference type="GO" id="GO:0030153">
    <property type="term" value="P:bacteriocin immunity"/>
    <property type="evidence" value="ECO:0007669"/>
    <property type="project" value="InterPro"/>
</dbReference>
<organism evidence="3 4">
    <name type="scientific">Flavobacterium nitrogenifigens</name>
    <dbReference type="NCBI Taxonomy" id="1617283"/>
    <lineage>
        <taxon>Bacteria</taxon>
        <taxon>Pseudomonadati</taxon>
        <taxon>Bacteroidota</taxon>
        <taxon>Flavobacteriia</taxon>
        <taxon>Flavobacteriales</taxon>
        <taxon>Flavobacteriaceae</taxon>
        <taxon>Flavobacterium</taxon>
    </lineage>
</organism>